<keyword evidence="7" id="KW-0206">Cytoskeleton</keyword>
<dbReference type="GO" id="GO:0007288">
    <property type="term" value="P:sperm axoneme assembly"/>
    <property type="evidence" value="ECO:0007669"/>
    <property type="project" value="TreeGrafter"/>
</dbReference>
<evidence type="ECO:0000256" key="7">
    <source>
        <dbReference type="ARBA" id="ARBA00023212"/>
    </source>
</evidence>
<dbReference type="Proteomes" id="UP000694580">
    <property type="component" value="Chromosome 15"/>
</dbReference>
<keyword evidence="3" id="KW-0963">Cytoplasm</keyword>
<sequence length="481" mass="56287">MDELGIRENLWETTIEHALGYMMGGVLQLRKEGILKMEVPQPEFISKPELQWTEEEKRMFKDYDKKVKELNEEKEKFRKILESEMKKHHESIKETTVAFDETLNKLFEKKIKSDIAISQEDLKIANLAHSILTEEEILNRENDLNYKLQQTKTLKVRFKEVEAFRETYDNAVAEDKLLDKGFRKEFFDVPGHLVDQLYKLYKRRPRVQRMRTQTDSTIPLKDHLPSNQAPNEGPTLMMKAMEELDSPENMPEGLDLAIWERFCLVRRAKLEKEQQVKIKALTLAEMQAFLQRMTAEDENLSLEIEKLTQDISSLCDDKIRFQQDLMVQILLKQGQVEVESGDFINDYSNSLLLHRSVVEDLNTKIRTLGKQKISIMAEIKDFRKGIIQQEWEHRKMGMLMEDLYNKARDIQTLHVSQNLLEVQNHDHKISKQDSLSEKIISLQEKVILSHHKSSQHKELASSCCCMFQKCIDKGGGMEGCL</sequence>
<proteinExistence type="predicted"/>
<keyword evidence="4" id="KW-0853">WD repeat</keyword>
<evidence type="ECO:0000313" key="10">
    <source>
        <dbReference type="Ensembl" id="ENSDCDP00010045229.1"/>
    </source>
</evidence>
<dbReference type="Ensembl" id="ENSDCDT00010055385.1">
    <property type="protein sequence ID" value="ENSDCDP00010045229.1"/>
    <property type="gene ID" value="ENSDCDG00010027885.1"/>
</dbReference>
<keyword evidence="5" id="KW-0677">Repeat</keyword>
<organism evidence="10 11">
    <name type="scientific">Denticeps clupeoides</name>
    <name type="common">denticle herring</name>
    <dbReference type="NCBI Taxonomy" id="299321"/>
    <lineage>
        <taxon>Eukaryota</taxon>
        <taxon>Metazoa</taxon>
        <taxon>Chordata</taxon>
        <taxon>Craniata</taxon>
        <taxon>Vertebrata</taxon>
        <taxon>Euteleostomi</taxon>
        <taxon>Actinopterygii</taxon>
        <taxon>Neopterygii</taxon>
        <taxon>Teleostei</taxon>
        <taxon>Clupei</taxon>
        <taxon>Clupeiformes</taxon>
        <taxon>Denticipitoidei</taxon>
        <taxon>Denticipitidae</taxon>
        <taxon>Denticeps</taxon>
    </lineage>
</organism>
<evidence type="ECO:0000256" key="3">
    <source>
        <dbReference type="ARBA" id="ARBA00022490"/>
    </source>
</evidence>
<keyword evidence="11" id="KW-1185">Reference proteome</keyword>
<evidence type="ECO:0000256" key="9">
    <source>
        <dbReference type="SAM" id="Coils"/>
    </source>
</evidence>
<evidence type="ECO:0000256" key="4">
    <source>
        <dbReference type="ARBA" id="ARBA00022574"/>
    </source>
</evidence>
<comment type="subcellular location">
    <subcellularLocation>
        <location evidence="1">Cell projection</location>
        <location evidence="1">Cilium</location>
    </subcellularLocation>
    <subcellularLocation>
        <location evidence="2">Cytoplasm</location>
        <location evidence="2">Cytoskeleton</location>
    </subcellularLocation>
</comment>
<dbReference type="GO" id="GO:0005930">
    <property type="term" value="C:axoneme"/>
    <property type="evidence" value="ECO:0007669"/>
    <property type="project" value="TreeGrafter"/>
</dbReference>
<evidence type="ECO:0000256" key="2">
    <source>
        <dbReference type="ARBA" id="ARBA00004245"/>
    </source>
</evidence>
<dbReference type="GeneTree" id="ENSGT00530000064714"/>
<evidence type="ECO:0000256" key="8">
    <source>
        <dbReference type="ARBA" id="ARBA00023273"/>
    </source>
</evidence>
<evidence type="ECO:0000313" key="11">
    <source>
        <dbReference type="Proteomes" id="UP000694580"/>
    </source>
</evidence>
<keyword evidence="8" id="KW-0966">Cell projection</keyword>
<evidence type="ECO:0000256" key="6">
    <source>
        <dbReference type="ARBA" id="ARBA00023054"/>
    </source>
</evidence>
<evidence type="ECO:0008006" key="12">
    <source>
        <dbReference type="Google" id="ProtNLM"/>
    </source>
</evidence>
<dbReference type="PANTHER" id="PTHR14885">
    <property type="entry name" value="CILIA- AND FLAGELLA-ASSOCIATED PROTEIN 43-RELATED"/>
    <property type="match status" value="1"/>
</dbReference>
<reference evidence="10" key="2">
    <citation type="submission" date="2025-08" db="UniProtKB">
        <authorList>
            <consortium name="Ensembl"/>
        </authorList>
    </citation>
    <scope>IDENTIFICATION</scope>
</reference>
<keyword evidence="6 9" id="KW-0175">Coiled coil</keyword>
<dbReference type="AlphaFoldDB" id="A0AAY4DJ81"/>
<dbReference type="Pfam" id="PF25828">
    <property type="entry name" value="CC_Cfap43"/>
    <property type="match status" value="1"/>
</dbReference>
<reference evidence="10 11" key="1">
    <citation type="submission" date="2020-06" db="EMBL/GenBank/DDBJ databases">
        <authorList>
            <consortium name="Wellcome Sanger Institute Data Sharing"/>
        </authorList>
    </citation>
    <scope>NUCLEOTIDE SEQUENCE [LARGE SCALE GENOMIC DNA]</scope>
</reference>
<evidence type="ECO:0000256" key="5">
    <source>
        <dbReference type="ARBA" id="ARBA00022737"/>
    </source>
</evidence>
<evidence type="ECO:0000256" key="1">
    <source>
        <dbReference type="ARBA" id="ARBA00004138"/>
    </source>
</evidence>
<protein>
    <recommendedName>
        <fullName evidence="12">Cilia- and flagella-associated protein 43</fullName>
    </recommendedName>
</protein>
<dbReference type="PANTHER" id="PTHR14885:SF1">
    <property type="entry name" value="CILIA- AND FLAGELLA-ASSOCIATED PROTEIN 43"/>
    <property type="match status" value="1"/>
</dbReference>
<feature type="coiled-coil region" evidence="9">
    <location>
        <begin position="53"/>
        <end position="87"/>
    </location>
</feature>
<reference evidence="10" key="3">
    <citation type="submission" date="2025-09" db="UniProtKB">
        <authorList>
            <consortium name="Ensembl"/>
        </authorList>
    </citation>
    <scope>IDENTIFICATION</scope>
</reference>
<name>A0AAY4DJ81_9TELE</name>
<accession>A0AAY4DJ81</accession>